<feature type="compositionally biased region" description="Basic and acidic residues" evidence="1">
    <location>
        <begin position="32"/>
        <end position="50"/>
    </location>
</feature>
<reference evidence="2 3" key="1">
    <citation type="submission" date="2015-03" db="EMBL/GenBank/DDBJ databases">
        <title>Caedibacter varicaedens, whole genome shotgun sequence.</title>
        <authorList>
            <person name="Suzuki H."/>
            <person name="Dapper A.L."/>
            <person name="Gibson A.K."/>
            <person name="Jackson C."/>
            <person name="Lee H."/>
            <person name="Pejaver V.R."/>
            <person name="Doak T."/>
            <person name="Lynch M."/>
        </authorList>
    </citation>
    <scope>NUCLEOTIDE SEQUENCE [LARGE SCALE GENOMIC DNA]</scope>
</reference>
<dbReference type="AlphaFoldDB" id="A0A0K8MF41"/>
<proteinExistence type="predicted"/>
<organism evidence="2 3">
    <name type="scientific">Caedimonas varicaedens</name>
    <dbReference type="NCBI Taxonomy" id="1629334"/>
    <lineage>
        <taxon>Bacteria</taxon>
        <taxon>Pseudomonadati</taxon>
        <taxon>Pseudomonadota</taxon>
        <taxon>Alphaproteobacteria</taxon>
        <taxon>Holosporales</taxon>
        <taxon>Caedimonadaceae</taxon>
        <taxon>Caedimonas</taxon>
    </lineage>
</organism>
<comment type="caution">
    <text evidence="2">The sequence shown here is derived from an EMBL/GenBank/DDBJ whole genome shotgun (WGS) entry which is preliminary data.</text>
</comment>
<dbReference type="Proteomes" id="UP000036771">
    <property type="component" value="Unassembled WGS sequence"/>
</dbReference>
<name>A0A0K8MF41_9PROT</name>
<accession>A0A0K8MF41</accession>
<evidence type="ECO:0000256" key="1">
    <source>
        <dbReference type="SAM" id="MobiDB-lite"/>
    </source>
</evidence>
<gene>
    <name evidence="2" type="ORF">Cva_01125</name>
</gene>
<keyword evidence="3" id="KW-1185">Reference proteome</keyword>
<evidence type="ECO:0000313" key="3">
    <source>
        <dbReference type="Proteomes" id="UP000036771"/>
    </source>
</evidence>
<dbReference type="EMBL" id="BBVC01000061">
    <property type="protein sequence ID" value="GAO98464.1"/>
    <property type="molecule type" value="Genomic_DNA"/>
</dbReference>
<feature type="region of interest" description="Disordered" evidence="1">
    <location>
        <begin position="25"/>
        <end position="50"/>
    </location>
</feature>
<evidence type="ECO:0000313" key="2">
    <source>
        <dbReference type="EMBL" id="GAO98464.1"/>
    </source>
</evidence>
<sequence>MADLKKNLKLIKMQRRAQALRENLRKRKAQKMVREESKNEDTSDETDNSK</sequence>
<protein>
    <submittedName>
        <fullName evidence="2">Uncharacterized protein</fullName>
    </submittedName>
</protein>